<accession>A0AAW0GUP4</accession>
<evidence type="ECO:0000313" key="1">
    <source>
        <dbReference type="EMBL" id="KAK7696502.1"/>
    </source>
</evidence>
<dbReference type="Proteomes" id="UP001385951">
    <property type="component" value="Unassembled WGS sequence"/>
</dbReference>
<comment type="caution">
    <text evidence="1">The sequence shown here is derived from an EMBL/GenBank/DDBJ whole genome shotgun (WGS) entry which is preliminary data.</text>
</comment>
<keyword evidence="2" id="KW-1185">Reference proteome</keyword>
<gene>
    <name evidence="1" type="ORF">QCA50_001160</name>
</gene>
<dbReference type="EMBL" id="JASBNA010000001">
    <property type="protein sequence ID" value="KAK7696502.1"/>
    <property type="molecule type" value="Genomic_DNA"/>
</dbReference>
<proteinExistence type="predicted"/>
<dbReference type="AlphaFoldDB" id="A0AAW0GUP4"/>
<reference evidence="1 2" key="1">
    <citation type="submission" date="2022-09" db="EMBL/GenBank/DDBJ databases">
        <authorList>
            <person name="Palmer J.M."/>
        </authorList>
    </citation>
    <scope>NUCLEOTIDE SEQUENCE [LARGE SCALE GENOMIC DNA]</scope>
    <source>
        <strain evidence="1 2">DSM 7382</strain>
    </source>
</reference>
<name>A0AAW0GUP4_9APHY</name>
<sequence length="112" mass="13018">MLDSVKPVAFTRYDWQLLFELSLRCCRFGSNVWKIFYFCFYGMADFRINTPSSTSSGSIITVGKHRECQSRWHSNRHFQIPSTVFSAQQCLNLVSSPVYPIFFMKEDIPLGT</sequence>
<protein>
    <submittedName>
        <fullName evidence="1">Uncharacterized protein</fullName>
    </submittedName>
</protein>
<evidence type="ECO:0000313" key="2">
    <source>
        <dbReference type="Proteomes" id="UP001385951"/>
    </source>
</evidence>
<organism evidence="1 2">
    <name type="scientific">Cerrena zonata</name>
    <dbReference type="NCBI Taxonomy" id="2478898"/>
    <lineage>
        <taxon>Eukaryota</taxon>
        <taxon>Fungi</taxon>
        <taxon>Dikarya</taxon>
        <taxon>Basidiomycota</taxon>
        <taxon>Agaricomycotina</taxon>
        <taxon>Agaricomycetes</taxon>
        <taxon>Polyporales</taxon>
        <taxon>Cerrenaceae</taxon>
        <taxon>Cerrena</taxon>
    </lineage>
</organism>